<evidence type="ECO:0000313" key="2">
    <source>
        <dbReference type="Proteomes" id="UP000026915"/>
    </source>
</evidence>
<dbReference type="EMBL" id="CM001883">
    <property type="protein sequence ID" value="EOY10028.1"/>
    <property type="molecule type" value="Genomic_DNA"/>
</dbReference>
<accession>A0A061EZD4</accession>
<organism evidence="1 2">
    <name type="scientific">Theobroma cacao</name>
    <name type="common">Cacao</name>
    <name type="synonym">Cocoa</name>
    <dbReference type="NCBI Taxonomy" id="3641"/>
    <lineage>
        <taxon>Eukaryota</taxon>
        <taxon>Viridiplantae</taxon>
        <taxon>Streptophyta</taxon>
        <taxon>Embryophyta</taxon>
        <taxon>Tracheophyta</taxon>
        <taxon>Spermatophyta</taxon>
        <taxon>Magnoliopsida</taxon>
        <taxon>eudicotyledons</taxon>
        <taxon>Gunneridae</taxon>
        <taxon>Pentapetalae</taxon>
        <taxon>rosids</taxon>
        <taxon>malvids</taxon>
        <taxon>Malvales</taxon>
        <taxon>Malvaceae</taxon>
        <taxon>Byttnerioideae</taxon>
        <taxon>Theobroma</taxon>
    </lineage>
</organism>
<dbReference type="Proteomes" id="UP000026915">
    <property type="component" value="Chromosome 5"/>
</dbReference>
<keyword evidence="2" id="KW-1185">Reference proteome</keyword>
<gene>
    <name evidence="1" type="ORF">TCM_025401</name>
</gene>
<dbReference type="OMA" id="HIVITHK"/>
<sequence>MDRKFLAVVNFILVAARTRTSRKKSHFSLKTSHPAKITIATCNTCKLPNFNKTNAYIFAFTTIYPSSTCTPSHHHHHAHHPIIIISYATAYAHIAGSATTYVHSHSHITGSATTYVHSYSHIAGSTTAYVHSYSHIVGSATAYVHSHSHIAGSATAYVHSHSHIAGSATAYVHSHSHIAGSATAYVHSYSHIAGSKSTCKEASNAYHAFYHIVITHKPLYSTFSQYKIILLKVCSQVRGYNPLPVSNGSPPSHNP</sequence>
<dbReference type="HOGENOM" id="CLU_1091585_0_0_1"/>
<evidence type="ECO:0000313" key="1">
    <source>
        <dbReference type="EMBL" id="EOY10028.1"/>
    </source>
</evidence>
<protein>
    <submittedName>
        <fullName evidence="1">Uncharacterized protein</fullName>
    </submittedName>
</protein>
<dbReference type="Gramene" id="EOY10028">
    <property type="protein sequence ID" value="EOY10028"/>
    <property type="gene ID" value="TCM_025401"/>
</dbReference>
<name>A0A061EZD4_THECC</name>
<dbReference type="AlphaFoldDB" id="A0A061EZD4"/>
<proteinExistence type="predicted"/>
<reference evidence="1 2" key="1">
    <citation type="journal article" date="2013" name="Genome Biol.">
        <title>The genome sequence of the most widely cultivated cacao type and its use to identify candidate genes regulating pod color.</title>
        <authorList>
            <person name="Motamayor J.C."/>
            <person name="Mockaitis K."/>
            <person name="Schmutz J."/>
            <person name="Haiminen N."/>
            <person name="Iii D.L."/>
            <person name="Cornejo O."/>
            <person name="Findley S.D."/>
            <person name="Zheng P."/>
            <person name="Utro F."/>
            <person name="Royaert S."/>
            <person name="Saski C."/>
            <person name="Jenkins J."/>
            <person name="Podicheti R."/>
            <person name="Zhao M."/>
            <person name="Scheffler B.E."/>
            <person name="Stack J.C."/>
            <person name="Feltus F.A."/>
            <person name="Mustiga G.M."/>
            <person name="Amores F."/>
            <person name="Phillips W."/>
            <person name="Marelli J.P."/>
            <person name="May G.D."/>
            <person name="Shapiro H."/>
            <person name="Ma J."/>
            <person name="Bustamante C.D."/>
            <person name="Schnell R.J."/>
            <person name="Main D."/>
            <person name="Gilbert D."/>
            <person name="Parida L."/>
            <person name="Kuhn D.N."/>
        </authorList>
    </citation>
    <scope>NUCLEOTIDE SEQUENCE [LARGE SCALE GENOMIC DNA]</scope>
    <source>
        <strain evidence="2">cv. Matina 1-6</strain>
    </source>
</reference>